<dbReference type="Proteomes" id="UP000051298">
    <property type="component" value="Unassembled WGS sequence"/>
</dbReference>
<evidence type="ECO:0000256" key="6">
    <source>
        <dbReference type="SAM" id="Phobius"/>
    </source>
</evidence>
<feature type="transmembrane region" description="Helical" evidence="6">
    <location>
        <begin position="274"/>
        <end position="292"/>
    </location>
</feature>
<feature type="transmembrane region" description="Helical" evidence="6">
    <location>
        <begin position="43"/>
        <end position="62"/>
    </location>
</feature>
<comment type="similarity">
    <text evidence="2">Belongs to the EamA transporter family.</text>
</comment>
<feature type="transmembrane region" description="Helical" evidence="6">
    <location>
        <begin position="156"/>
        <end position="173"/>
    </location>
</feature>
<feature type="transmembrane region" description="Helical" evidence="6">
    <location>
        <begin position="132"/>
        <end position="150"/>
    </location>
</feature>
<organism evidence="8 9">
    <name type="scientific">Thalassobacter stenotrophicus</name>
    <dbReference type="NCBI Taxonomy" id="266809"/>
    <lineage>
        <taxon>Bacteria</taxon>
        <taxon>Pseudomonadati</taxon>
        <taxon>Pseudomonadota</taxon>
        <taxon>Alphaproteobacteria</taxon>
        <taxon>Rhodobacterales</taxon>
        <taxon>Roseobacteraceae</taxon>
        <taxon>Thalassobacter</taxon>
    </lineage>
</organism>
<evidence type="ECO:0000256" key="1">
    <source>
        <dbReference type="ARBA" id="ARBA00004141"/>
    </source>
</evidence>
<keyword evidence="3 6" id="KW-0812">Transmembrane</keyword>
<dbReference type="InterPro" id="IPR050638">
    <property type="entry name" value="AA-Vitamin_Transporters"/>
</dbReference>
<accession>A0A0N7LTN2</accession>
<evidence type="ECO:0000256" key="4">
    <source>
        <dbReference type="ARBA" id="ARBA00022989"/>
    </source>
</evidence>
<evidence type="ECO:0000256" key="5">
    <source>
        <dbReference type="ARBA" id="ARBA00023136"/>
    </source>
</evidence>
<evidence type="ECO:0000259" key="7">
    <source>
        <dbReference type="Pfam" id="PF00892"/>
    </source>
</evidence>
<dbReference type="InterPro" id="IPR037185">
    <property type="entry name" value="EmrE-like"/>
</dbReference>
<dbReference type="SUPFAM" id="SSF103481">
    <property type="entry name" value="Multidrug resistance efflux transporter EmrE"/>
    <property type="match status" value="2"/>
</dbReference>
<sequence>MTRAPTHPASGLLVGVLILMGAGWGLGQPLTKIAVSTGLPTLGLLAWQLMIGAVVLCSFIVLRGGRIPLAPRNLFFYGWIACVGTLFPNYASYEAARVLPAGIISILLSTVPMIAFPVALGLGLERFELRRLLGLLFGLAGVLLITLPDASLPERAMLAFVPLALIAPLFYGAEGNLVARFGTGGVDAVTVIAGASLVGACVLAPLAVATGQWVTPALTLPHGALALSALLHTVVYVAYVWMVGRAGSVFAAQVSYLVTGFGVMWAMLILGERFAPTVWLAMVVMFAGLAMVQPRPKLLAPKEIRT</sequence>
<comment type="subcellular location">
    <subcellularLocation>
        <location evidence="1">Membrane</location>
        <topology evidence="1">Multi-pass membrane protein</topology>
    </subcellularLocation>
</comment>
<feature type="transmembrane region" description="Helical" evidence="6">
    <location>
        <begin position="220"/>
        <end position="242"/>
    </location>
</feature>
<feature type="domain" description="EamA" evidence="7">
    <location>
        <begin position="16"/>
        <end position="146"/>
    </location>
</feature>
<dbReference type="Pfam" id="PF00892">
    <property type="entry name" value="EamA"/>
    <property type="match status" value="2"/>
</dbReference>
<evidence type="ECO:0000313" key="8">
    <source>
        <dbReference type="EMBL" id="CUH61170.1"/>
    </source>
</evidence>
<feature type="transmembrane region" description="Helical" evidence="6">
    <location>
        <begin position="99"/>
        <end position="120"/>
    </location>
</feature>
<feature type="transmembrane region" description="Helical" evidence="6">
    <location>
        <begin position="185"/>
        <end position="208"/>
    </location>
</feature>
<gene>
    <name evidence="8" type="ORF">THS5294_02472</name>
</gene>
<evidence type="ECO:0000256" key="3">
    <source>
        <dbReference type="ARBA" id="ARBA00022692"/>
    </source>
</evidence>
<keyword evidence="5 6" id="KW-0472">Membrane</keyword>
<dbReference type="AlphaFoldDB" id="A0A0N7LTN2"/>
<reference evidence="8 9" key="1">
    <citation type="submission" date="2015-09" db="EMBL/GenBank/DDBJ databases">
        <authorList>
            <consortium name="Swine Surveillance"/>
        </authorList>
    </citation>
    <scope>NUCLEOTIDE SEQUENCE [LARGE SCALE GENOMIC DNA]</scope>
    <source>
        <strain evidence="8 9">CECT 5294</strain>
    </source>
</reference>
<dbReference type="EMBL" id="CYRX01000031">
    <property type="protein sequence ID" value="CUH61170.1"/>
    <property type="molecule type" value="Genomic_DNA"/>
</dbReference>
<dbReference type="GO" id="GO:0016020">
    <property type="term" value="C:membrane"/>
    <property type="evidence" value="ECO:0007669"/>
    <property type="project" value="UniProtKB-SubCell"/>
</dbReference>
<name>A0A0N7LTN2_9RHOB</name>
<protein>
    <submittedName>
        <fullName evidence="8">Carboxylate/amino acid/amine transporter</fullName>
    </submittedName>
</protein>
<feature type="transmembrane region" description="Helical" evidence="6">
    <location>
        <begin position="249"/>
        <end position="268"/>
    </location>
</feature>
<keyword evidence="4 6" id="KW-1133">Transmembrane helix</keyword>
<proteinExistence type="inferred from homology"/>
<feature type="transmembrane region" description="Helical" evidence="6">
    <location>
        <begin position="74"/>
        <end position="93"/>
    </location>
</feature>
<dbReference type="PANTHER" id="PTHR32322">
    <property type="entry name" value="INNER MEMBRANE TRANSPORTER"/>
    <property type="match status" value="1"/>
</dbReference>
<feature type="domain" description="EamA" evidence="7">
    <location>
        <begin position="162"/>
        <end position="292"/>
    </location>
</feature>
<dbReference type="RefSeq" id="WP_058123980.1">
    <property type="nucleotide sequence ID" value="NZ_CYRX01000031.1"/>
</dbReference>
<evidence type="ECO:0000256" key="2">
    <source>
        <dbReference type="ARBA" id="ARBA00007362"/>
    </source>
</evidence>
<evidence type="ECO:0000313" key="9">
    <source>
        <dbReference type="Proteomes" id="UP000051298"/>
    </source>
</evidence>
<dbReference type="PANTHER" id="PTHR32322:SF2">
    <property type="entry name" value="EAMA DOMAIN-CONTAINING PROTEIN"/>
    <property type="match status" value="1"/>
</dbReference>
<dbReference type="InterPro" id="IPR000620">
    <property type="entry name" value="EamA_dom"/>
</dbReference>